<evidence type="ECO:0000313" key="1">
    <source>
        <dbReference type="EMBL" id="KAF4031039.1"/>
    </source>
</evidence>
<dbReference type="AlphaFoldDB" id="A0A833VVY2"/>
<proteinExistence type="predicted"/>
<accession>A0A833VVY2</accession>
<sequence length="82" mass="9602">MTEDESTLPSRWRVVYLLVREETERKGQYPCATCDSMRDEEDCERGVVMSLGADLGARVRERLDSVGDRLSDRFLNEWWELS</sequence>
<dbReference type="Proteomes" id="UP000602510">
    <property type="component" value="Unassembled WGS sequence"/>
</dbReference>
<organism evidence="1 2">
    <name type="scientific">Phytophthora infestans</name>
    <name type="common">Potato late blight agent</name>
    <name type="synonym">Botrytis infestans</name>
    <dbReference type="NCBI Taxonomy" id="4787"/>
    <lineage>
        <taxon>Eukaryota</taxon>
        <taxon>Sar</taxon>
        <taxon>Stramenopiles</taxon>
        <taxon>Oomycota</taxon>
        <taxon>Peronosporomycetes</taxon>
        <taxon>Peronosporales</taxon>
        <taxon>Peronosporaceae</taxon>
        <taxon>Phytophthora</taxon>
    </lineage>
</organism>
<comment type="caution">
    <text evidence="1">The sequence shown here is derived from an EMBL/GenBank/DDBJ whole genome shotgun (WGS) entry which is preliminary data.</text>
</comment>
<name>A0A833VVY2_PHYIN</name>
<protein>
    <submittedName>
        <fullName evidence="1">Uncharacterized protein</fullName>
    </submittedName>
</protein>
<keyword evidence="2" id="KW-1185">Reference proteome</keyword>
<evidence type="ECO:0000313" key="2">
    <source>
        <dbReference type="Proteomes" id="UP000602510"/>
    </source>
</evidence>
<reference evidence="1" key="1">
    <citation type="submission" date="2020-04" db="EMBL/GenBank/DDBJ databases">
        <title>Hybrid Assembly of Korean Phytophthora infestans isolates.</title>
        <authorList>
            <person name="Prokchorchik M."/>
            <person name="Lee Y."/>
            <person name="Seo J."/>
            <person name="Cho J.-H."/>
            <person name="Park Y.-E."/>
            <person name="Jang D.-C."/>
            <person name="Im J.-S."/>
            <person name="Choi J.-G."/>
            <person name="Park H.-J."/>
            <person name="Lee G.-B."/>
            <person name="Lee Y.-G."/>
            <person name="Hong S.-Y."/>
            <person name="Cho K."/>
            <person name="Sohn K.H."/>
        </authorList>
    </citation>
    <scope>NUCLEOTIDE SEQUENCE</scope>
    <source>
        <strain evidence="1">KR_1_A1</strain>
    </source>
</reference>
<gene>
    <name evidence="1" type="ORF">GN244_ATG17134</name>
</gene>
<dbReference type="EMBL" id="WSZM01000604">
    <property type="protein sequence ID" value="KAF4031039.1"/>
    <property type="molecule type" value="Genomic_DNA"/>
</dbReference>